<dbReference type="Proteomes" id="UP001230978">
    <property type="component" value="Plasmid unnamed2"/>
</dbReference>
<evidence type="ECO:0000313" key="3">
    <source>
        <dbReference type="EMBL" id="WGV18346.1"/>
    </source>
</evidence>
<protein>
    <submittedName>
        <fullName evidence="3">Prepilin peptidase</fullName>
        <ecNumber evidence="3">3.4.23.43</ecNumber>
    </submittedName>
</protein>
<dbReference type="Pfam" id="PF01478">
    <property type="entry name" value="Peptidase_A24"/>
    <property type="match status" value="1"/>
</dbReference>
<organism evidence="3 4">
    <name type="scientific">Fuscovulum ytuae</name>
    <dbReference type="NCBI Taxonomy" id="3042299"/>
    <lineage>
        <taxon>Bacteria</taxon>
        <taxon>Pseudomonadati</taxon>
        <taxon>Pseudomonadota</taxon>
        <taxon>Alphaproteobacteria</taxon>
        <taxon>Rhodobacterales</taxon>
        <taxon>Paracoccaceae</taxon>
        <taxon>Fuscovulum</taxon>
    </lineage>
</organism>
<feature type="transmembrane region" description="Helical" evidence="1">
    <location>
        <begin position="58"/>
        <end position="75"/>
    </location>
</feature>
<dbReference type="InterPro" id="IPR000045">
    <property type="entry name" value="Prepilin_IV_endopep_pep"/>
</dbReference>
<feature type="transmembrane region" description="Helical" evidence="1">
    <location>
        <begin position="155"/>
        <end position="177"/>
    </location>
</feature>
<name>A0ABY8QBV4_9RHOB</name>
<accession>A0ABY8QBV4</accession>
<feature type="transmembrane region" description="Helical" evidence="1">
    <location>
        <begin position="124"/>
        <end position="149"/>
    </location>
</feature>
<reference evidence="3 4" key="1">
    <citation type="submission" date="2023-04" db="EMBL/GenBank/DDBJ databases">
        <title>YMD61, complete Genome.</title>
        <authorList>
            <person name="Zhang J."/>
        </authorList>
    </citation>
    <scope>NUCLEOTIDE SEQUENCE [LARGE SCALE GENOMIC DNA]</scope>
    <source>
        <strain evidence="3 4">YMD61</strain>
        <plasmid evidence="3 4">unnamed2</plasmid>
    </source>
</reference>
<evidence type="ECO:0000259" key="2">
    <source>
        <dbReference type="Pfam" id="PF01478"/>
    </source>
</evidence>
<geneLocation type="plasmid" evidence="3 4">
    <name>unnamed2</name>
</geneLocation>
<keyword evidence="3" id="KW-0378">Hydrolase</keyword>
<proteinExistence type="predicted"/>
<keyword evidence="4" id="KW-1185">Reference proteome</keyword>
<sequence length="178" mass="18689">MTNTRILLPFALAATYLATLGLATLTASTDRLILAGILTAPLIWLSLTDLARHEIPDLATATIAVAGVVFQWHLHGLTAPFFWTILAAAALTAAFWGAGSLYFHRNKTEALGIGDAKLIGAGTLCLGPGGIWAMLFLAASGGILAILLARRREKAGSGIAFGPFLAYALFILINFPLS</sequence>
<evidence type="ECO:0000256" key="1">
    <source>
        <dbReference type="SAM" id="Phobius"/>
    </source>
</evidence>
<keyword evidence="1" id="KW-0472">Membrane</keyword>
<dbReference type="EC" id="3.4.23.43" evidence="3"/>
<feature type="domain" description="Prepilin type IV endopeptidase peptidase" evidence="2">
    <location>
        <begin position="37"/>
        <end position="144"/>
    </location>
</feature>
<evidence type="ECO:0000313" key="4">
    <source>
        <dbReference type="Proteomes" id="UP001230978"/>
    </source>
</evidence>
<dbReference type="EMBL" id="CP124537">
    <property type="protein sequence ID" value="WGV18346.1"/>
    <property type="molecule type" value="Genomic_DNA"/>
</dbReference>
<keyword evidence="3" id="KW-0614">Plasmid</keyword>
<dbReference type="GO" id="GO:0004190">
    <property type="term" value="F:aspartic-type endopeptidase activity"/>
    <property type="evidence" value="ECO:0007669"/>
    <property type="project" value="UniProtKB-EC"/>
</dbReference>
<feature type="transmembrane region" description="Helical" evidence="1">
    <location>
        <begin position="81"/>
        <end position="103"/>
    </location>
</feature>
<keyword evidence="1" id="KW-0812">Transmembrane</keyword>
<gene>
    <name evidence="3" type="ORF">QF092_19875</name>
</gene>
<keyword evidence="1" id="KW-1133">Transmembrane helix</keyword>
<dbReference type="Gene3D" id="1.20.120.1220">
    <property type="match status" value="1"/>
</dbReference>
<dbReference type="RefSeq" id="WP_281470483.1">
    <property type="nucleotide sequence ID" value="NZ_CP124537.1"/>
</dbReference>